<dbReference type="InterPro" id="IPR001279">
    <property type="entry name" value="Metallo-B-lactamas"/>
</dbReference>
<dbReference type="SMART" id="SM00849">
    <property type="entry name" value="Lactamase_B"/>
    <property type="match status" value="1"/>
</dbReference>
<dbReference type="Gene3D" id="1.10.10.10">
    <property type="entry name" value="Winged helix-like DNA-binding domain superfamily/Winged helix DNA-binding domain"/>
    <property type="match status" value="1"/>
</dbReference>
<reference evidence="2 3" key="1">
    <citation type="submission" date="2023-07" db="EMBL/GenBank/DDBJ databases">
        <title>Genomic Encyclopedia of Type Strains, Phase IV (KMG-IV): sequencing the most valuable type-strain genomes for metagenomic binning, comparative biology and taxonomic classification.</title>
        <authorList>
            <person name="Goeker M."/>
        </authorList>
    </citation>
    <scope>NUCLEOTIDE SEQUENCE [LARGE SCALE GENOMIC DNA]</scope>
    <source>
        <strain evidence="2 3">DSM 5896</strain>
    </source>
</reference>
<sequence>MSDDIPFNRAPPAGGPLETVLPHLRRLIAPNGGPFTFTGTCSYIVGRDKVAILDPGPDDPSHIAALLDAVRGESVEAVIVSHTHRDHSPAAAAIASATGAKTYGAGPHRSARPLHRGEAAALDTGADRQFMPDLRLAEGDTLDGPGWHVAAIETPGHCANHLAFALDGAPGSGPVLLSGDHVMAWSTSIVAPPDGSMGDYMASLQKLVGRPETRYFPGHGGPVDEPQRFVRALIHHRRMREASILQALADGATTIPALAGRVYAGLQPALLGAAALNTFAHLEHLVEQGRAATDGPPSFEGTYWLA</sequence>
<dbReference type="Gene3D" id="3.60.15.10">
    <property type="entry name" value="Ribonuclease Z/Hydroxyacylglutathione hydrolase-like"/>
    <property type="match status" value="1"/>
</dbReference>
<dbReference type="InterPro" id="IPR050662">
    <property type="entry name" value="Sec-metab_biosynth-thioest"/>
</dbReference>
<dbReference type="SUPFAM" id="SSF56281">
    <property type="entry name" value="Metallo-hydrolase/oxidoreductase"/>
    <property type="match status" value="1"/>
</dbReference>
<name>A0ABU0FC81_9HYPH</name>
<dbReference type="Proteomes" id="UP001237448">
    <property type="component" value="Unassembled WGS sequence"/>
</dbReference>
<dbReference type="InterPro" id="IPR036866">
    <property type="entry name" value="RibonucZ/Hydroxyglut_hydro"/>
</dbReference>
<gene>
    <name evidence="2" type="ORF">J3R73_001531</name>
</gene>
<dbReference type="InterPro" id="IPR041516">
    <property type="entry name" value="LACTB2_WH"/>
</dbReference>
<dbReference type="Pfam" id="PF00753">
    <property type="entry name" value="Lactamase_B"/>
    <property type="match status" value="1"/>
</dbReference>
<dbReference type="CDD" id="cd16278">
    <property type="entry name" value="metallo-hydrolase-like_MBL-fold"/>
    <property type="match status" value="1"/>
</dbReference>
<dbReference type="InterPro" id="IPR036388">
    <property type="entry name" value="WH-like_DNA-bd_sf"/>
</dbReference>
<organism evidence="2 3">
    <name type="scientific">Labrys monachus</name>
    <dbReference type="NCBI Taxonomy" id="217067"/>
    <lineage>
        <taxon>Bacteria</taxon>
        <taxon>Pseudomonadati</taxon>
        <taxon>Pseudomonadota</taxon>
        <taxon>Alphaproteobacteria</taxon>
        <taxon>Hyphomicrobiales</taxon>
        <taxon>Xanthobacteraceae</taxon>
        <taxon>Labrys</taxon>
    </lineage>
</organism>
<comment type="caution">
    <text evidence="2">The sequence shown here is derived from an EMBL/GenBank/DDBJ whole genome shotgun (WGS) entry which is preliminary data.</text>
</comment>
<evidence type="ECO:0000313" key="2">
    <source>
        <dbReference type="EMBL" id="MDQ0391739.1"/>
    </source>
</evidence>
<dbReference type="Pfam" id="PF17778">
    <property type="entry name" value="WHD_BLACT"/>
    <property type="match status" value="1"/>
</dbReference>
<keyword evidence="3" id="KW-1185">Reference proteome</keyword>
<dbReference type="RefSeq" id="WP_307424557.1">
    <property type="nucleotide sequence ID" value="NZ_JAUSVK010000001.1"/>
</dbReference>
<dbReference type="EMBL" id="JAUSVK010000001">
    <property type="protein sequence ID" value="MDQ0391739.1"/>
    <property type="molecule type" value="Genomic_DNA"/>
</dbReference>
<dbReference type="PANTHER" id="PTHR23131:SF0">
    <property type="entry name" value="ENDORIBONUCLEASE LACTB2"/>
    <property type="match status" value="1"/>
</dbReference>
<protein>
    <submittedName>
        <fullName evidence="2">Glyoxylase-like metal-dependent hydrolase (Beta-lactamase superfamily II)</fullName>
    </submittedName>
</protein>
<evidence type="ECO:0000313" key="3">
    <source>
        <dbReference type="Proteomes" id="UP001237448"/>
    </source>
</evidence>
<evidence type="ECO:0000259" key="1">
    <source>
        <dbReference type="SMART" id="SM00849"/>
    </source>
</evidence>
<accession>A0ABU0FC81</accession>
<proteinExistence type="predicted"/>
<feature type="domain" description="Metallo-beta-lactamase" evidence="1">
    <location>
        <begin position="38"/>
        <end position="219"/>
    </location>
</feature>
<dbReference type="PANTHER" id="PTHR23131">
    <property type="entry name" value="ENDORIBONUCLEASE LACTB2"/>
    <property type="match status" value="1"/>
</dbReference>